<organism evidence="4 5">
    <name type="scientific">Amycolatopsis echigonensis</name>
    <dbReference type="NCBI Taxonomy" id="2576905"/>
    <lineage>
        <taxon>Bacteria</taxon>
        <taxon>Bacillati</taxon>
        <taxon>Actinomycetota</taxon>
        <taxon>Actinomycetes</taxon>
        <taxon>Pseudonocardiales</taxon>
        <taxon>Pseudonocardiaceae</taxon>
        <taxon>Amycolatopsis</taxon>
    </lineage>
</organism>
<reference evidence="3 6" key="2">
    <citation type="submission" date="2020-08" db="EMBL/GenBank/DDBJ databases">
        <title>Amycolatopsis echigonensis JCM 21831.</title>
        <authorList>
            <person name="Tedsree N."/>
            <person name="Kuncharoen N."/>
            <person name="Likhitwitayawuid K."/>
            <person name="Tanasupawat S."/>
        </authorList>
    </citation>
    <scope>NUCLEOTIDE SEQUENCE [LARGE SCALE GENOMIC DNA]</scope>
    <source>
        <strain evidence="3 6">JCM 21831</strain>
    </source>
</reference>
<dbReference type="PANTHER" id="PTHR36845:SF1">
    <property type="entry name" value="HYDROLASE, PUTATIVE (AFU_ORTHOLOGUE AFUA_7G05090)-RELATED"/>
    <property type="match status" value="1"/>
</dbReference>
<evidence type="ECO:0000256" key="1">
    <source>
        <dbReference type="ARBA" id="ARBA00022801"/>
    </source>
</evidence>
<dbReference type="InterPro" id="IPR012341">
    <property type="entry name" value="6hp_glycosidase-like_sf"/>
</dbReference>
<dbReference type="OrthoDB" id="428577at2"/>
<evidence type="ECO:0000313" key="4">
    <source>
        <dbReference type="EMBL" id="PKV95289.1"/>
    </source>
</evidence>
<dbReference type="SUPFAM" id="SSF48208">
    <property type="entry name" value="Six-hairpin glycosidases"/>
    <property type="match status" value="1"/>
</dbReference>
<evidence type="ECO:0000256" key="2">
    <source>
        <dbReference type="ARBA" id="ARBA00038358"/>
    </source>
</evidence>
<dbReference type="Proteomes" id="UP000550260">
    <property type="component" value="Unassembled WGS sequence"/>
</dbReference>
<dbReference type="EMBL" id="PJMY01000003">
    <property type="protein sequence ID" value="PKV95289.1"/>
    <property type="molecule type" value="Genomic_DNA"/>
</dbReference>
<dbReference type="EMBL" id="JACJHR010000061">
    <property type="protein sequence ID" value="MBB2503835.1"/>
    <property type="molecule type" value="Genomic_DNA"/>
</dbReference>
<evidence type="ECO:0000313" key="6">
    <source>
        <dbReference type="Proteomes" id="UP000550260"/>
    </source>
</evidence>
<gene>
    <name evidence="4" type="ORF">ATK30_6203</name>
    <name evidence="3" type="ORF">H5411_32435</name>
</gene>
<proteinExistence type="inferred from homology"/>
<dbReference type="PANTHER" id="PTHR36845">
    <property type="entry name" value="HYDROLASE, PUTATIVE (AFU_ORTHOLOGUE AFUA_7G05090)-RELATED"/>
    <property type="match status" value="1"/>
</dbReference>
<evidence type="ECO:0000313" key="5">
    <source>
        <dbReference type="Proteomes" id="UP000233750"/>
    </source>
</evidence>
<keyword evidence="5" id="KW-1185">Reference proteome</keyword>
<accession>A0A8E2B7W5</accession>
<dbReference type="GO" id="GO:0000272">
    <property type="term" value="P:polysaccharide catabolic process"/>
    <property type="evidence" value="ECO:0007669"/>
    <property type="project" value="TreeGrafter"/>
</dbReference>
<name>A0A2N3WN51_9PSEU</name>
<dbReference type="InterPro" id="IPR052369">
    <property type="entry name" value="UG_Glycosaminoglycan_Hydrolase"/>
</dbReference>
<dbReference type="Gene3D" id="1.50.10.10">
    <property type="match status" value="1"/>
</dbReference>
<dbReference type="GO" id="GO:0052757">
    <property type="term" value="F:chondroitin hydrolase activity"/>
    <property type="evidence" value="ECO:0007669"/>
    <property type="project" value="TreeGrafter"/>
</dbReference>
<comment type="similarity">
    <text evidence="2">Belongs to the glycosyl hydrolase 88 family.</text>
</comment>
<accession>A0A2N3WN51</accession>
<protein>
    <submittedName>
        <fullName evidence="3">Glycoside hydrolase family 88 protein</fullName>
    </submittedName>
    <submittedName>
        <fullName evidence="4">Unsaturated chondroitin disaccharide hydrolase</fullName>
    </submittedName>
</protein>
<dbReference type="AlphaFoldDB" id="A0A2N3WN51"/>
<sequence>MDSQFTGEFLPTREEIEEMGRRVTGAVLGGGADRAAHYAEHGRWVYRPIDEASRWVGTDYDHGNWTTGFWAGAMLHLAQLGCADDGLVERARTLSAKLDCRVDDHGTHDIGFIFWPSAALVARLFGDPAAASSALRAAEVLAKRRVPGSGHLQAFGAVGEDRSRPTSTIDTMMNLPLLWWAHHHTGAPGWAEIARAHADRTARSLLRPDGSTYHLARIGDDGEAFWQGTFQGAADDSCWARGQAWGIAGYLTMACETGSAEYGRIAARLLDFYCGSHDIDSLTPYDLVVDTGIQDSSAAAIVCYGLALTLRRDADLARLVGAEDRLTRMLRALRRDALFQDEVGVLAHACYSAPHRLGMDGPLPYGDYYYLAALALVRGVADLVPERAINPD</sequence>
<keyword evidence="1 4" id="KW-0378">Hydrolase</keyword>
<dbReference type="InterPro" id="IPR008928">
    <property type="entry name" value="6-hairpin_glycosidase_sf"/>
</dbReference>
<dbReference type="Proteomes" id="UP000233750">
    <property type="component" value="Unassembled WGS sequence"/>
</dbReference>
<comment type="caution">
    <text evidence="4">The sequence shown here is derived from an EMBL/GenBank/DDBJ whole genome shotgun (WGS) entry which is preliminary data.</text>
</comment>
<reference evidence="4 5" key="1">
    <citation type="submission" date="2017-12" db="EMBL/GenBank/DDBJ databases">
        <title>Sequencing the genomes of 1000 Actinobacteria strains.</title>
        <authorList>
            <person name="Klenk H.-P."/>
        </authorList>
    </citation>
    <scope>NUCLEOTIDE SEQUENCE [LARGE SCALE GENOMIC DNA]</scope>
    <source>
        <strain evidence="4 5">DSM 45165</strain>
    </source>
</reference>
<dbReference type="RefSeq" id="WP_101438444.1">
    <property type="nucleotide sequence ID" value="NZ_JACJHR010000061.1"/>
</dbReference>
<evidence type="ECO:0000313" key="3">
    <source>
        <dbReference type="EMBL" id="MBB2503835.1"/>
    </source>
</evidence>